<proteinExistence type="predicted"/>
<evidence type="ECO:0000256" key="1">
    <source>
        <dbReference type="SAM" id="Coils"/>
    </source>
</evidence>
<keyword evidence="2" id="KW-1133">Transmembrane helix</keyword>
<keyword evidence="2" id="KW-0812">Transmembrane</keyword>
<protein>
    <submittedName>
        <fullName evidence="3">Uncharacterized protein</fullName>
    </submittedName>
</protein>
<accession>A0A7H9ARF3</accession>
<dbReference type="Proteomes" id="UP000509302">
    <property type="component" value="Chromosome"/>
</dbReference>
<name>A0A7H9ARF3_9FLAO</name>
<evidence type="ECO:0000313" key="3">
    <source>
        <dbReference type="EMBL" id="QLG46033.1"/>
    </source>
</evidence>
<organism evidence="3 4">
    <name type="scientific">Costertonia aggregata</name>
    <dbReference type="NCBI Taxonomy" id="343403"/>
    <lineage>
        <taxon>Bacteria</taxon>
        <taxon>Pseudomonadati</taxon>
        <taxon>Bacteroidota</taxon>
        <taxon>Flavobacteriia</taxon>
        <taxon>Flavobacteriales</taxon>
        <taxon>Flavobacteriaceae</taxon>
        <taxon>Costertonia</taxon>
    </lineage>
</organism>
<keyword evidence="1" id="KW-0175">Coiled coil</keyword>
<keyword evidence="2" id="KW-0472">Membrane</keyword>
<sequence length="172" mass="20534">MNIPSLPTDNLYKFIALFGLVIFSFSIYFSYQIEEKLWLENYKYAPKMQKLEREIYTIQNENILPHEVLKEMGHEELKNYEELLQKIKKESEKKVAEANDIESNYDNLVDTTERNLNFYLAVGLTGGLLMILGFVLWYLKYQRYIDAEVKWNGEQYLKNIRKLKKKKVKKDG</sequence>
<dbReference type="EMBL" id="CP058595">
    <property type="protein sequence ID" value="QLG46033.1"/>
    <property type="molecule type" value="Genomic_DNA"/>
</dbReference>
<reference evidence="3 4" key="1">
    <citation type="journal article" date="2006" name="Int. J. Syst. Evol. Microbiol.">
        <title>Costertonia aggregata gen. nov., sp. nov., a mesophilic marine bacterium of the family Flavobacteriaceae, isolated from a mature biofilm.</title>
        <authorList>
            <person name="Kwon K.K."/>
            <person name="Lee Y.K."/>
            <person name="Lee H.K."/>
        </authorList>
    </citation>
    <scope>NUCLEOTIDE SEQUENCE [LARGE SCALE GENOMIC DNA]</scope>
    <source>
        <strain evidence="3 4">KCCM 42265</strain>
    </source>
</reference>
<keyword evidence="4" id="KW-1185">Reference proteome</keyword>
<dbReference type="AlphaFoldDB" id="A0A7H9ARF3"/>
<feature type="coiled-coil region" evidence="1">
    <location>
        <begin position="70"/>
        <end position="104"/>
    </location>
</feature>
<dbReference type="RefSeq" id="WP_179242319.1">
    <property type="nucleotide sequence ID" value="NZ_CP058595.1"/>
</dbReference>
<feature type="transmembrane region" description="Helical" evidence="2">
    <location>
        <begin position="12"/>
        <end position="31"/>
    </location>
</feature>
<evidence type="ECO:0000256" key="2">
    <source>
        <dbReference type="SAM" id="Phobius"/>
    </source>
</evidence>
<dbReference type="KEGG" id="cagg:HYG79_11990"/>
<evidence type="ECO:0000313" key="4">
    <source>
        <dbReference type="Proteomes" id="UP000509302"/>
    </source>
</evidence>
<feature type="transmembrane region" description="Helical" evidence="2">
    <location>
        <begin position="118"/>
        <end position="139"/>
    </location>
</feature>
<gene>
    <name evidence="3" type="ORF">HYG79_11990</name>
</gene>